<evidence type="ECO:0000313" key="6">
    <source>
        <dbReference type="Proteomes" id="UP000189981"/>
    </source>
</evidence>
<dbReference type="InterPro" id="IPR001789">
    <property type="entry name" value="Sig_transdc_resp-reg_receiver"/>
</dbReference>
<dbReference type="PANTHER" id="PTHR44591">
    <property type="entry name" value="STRESS RESPONSE REGULATOR PROTEIN 1"/>
    <property type="match status" value="1"/>
</dbReference>
<protein>
    <submittedName>
        <fullName evidence="5">Response regulator receiver domain-containing protein</fullName>
    </submittedName>
</protein>
<evidence type="ECO:0000256" key="3">
    <source>
        <dbReference type="PROSITE-ProRule" id="PRU00169"/>
    </source>
</evidence>
<dbReference type="InterPro" id="IPR050595">
    <property type="entry name" value="Bact_response_regulator"/>
</dbReference>
<dbReference type="GO" id="GO:0000160">
    <property type="term" value="P:phosphorelay signal transduction system"/>
    <property type="evidence" value="ECO:0007669"/>
    <property type="project" value="UniProtKB-KW"/>
</dbReference>
<evidence type="ECO:0000259" key="4">
    <source>
        <dbReference type="PROSITE" id="PS50110"/>
    </source>
</evidence>
<dbReference type="SUPFAM" id="SSF52172">
    <property type="entry name" value="CheY-like"/>
    <property type="match status" value="1"/>
</dbReference>
<keyword evidence="1 3" id="KW-0597">Phosphoprotein</keyword>
<dbReference type="RefSeq" id="WP_079701635.1">
    <property type="nucleotide sequence ID" value="NZ_FUYR01000001.1"/>
</dbReference>
<dbReference type="Pfam" id="PF00072">
    <property type="entry name" value="Response_reg"/>
    <property type="match status" value="1"/>
</dbReference>
<evidence type="ECO:0000313" key="5">
    <source>
        <dbReference type="EMBL" id="SKB39942.1"/>
    </source>
</evidence>
<reference evidence="6" key="1">
    <citation type="submission" date="2017-02" db="EMBL/GenBank/DDBJ databases">
        <authorList>
            <person name="Varghese N."/>
            <person name="Submissions S."/>
        </authorList>
    </citation>
    <scope>NUCLEOTIDE SEQUENCE [LARGE SCALE GENOMIC DNA]</scope>
    <source>
        <strain evidence="6">DSM 22385</strain>
    </source>
</reference>
<dbReference type="EMBL" id="FUYR01000001">
    <property type="protein sequence ID" value="SKB39942.1"/>
    <property type="molecule type" value="Genomic_DNA"/>
</dbReference>
<proteinExistence type="predicted"/>
<dbReference type="OrthoDB" id="710898at2"/>
<evidence type="ECO:0000256" key="1">
    <source>
        <dbReference type="ARBA" id="ARBA00022553"/>
    </source>
</evidence>
<evidence type="ECO:0000256" key="2">
    <source>
        <dbReference type="ARBA" id="ARBA00023012"/>
    </source>
</evidence>
<feature type="modified residue" description="4-aspartylphosphate" evidence="3">
    <location>
        <position position="52"/>
    </location>
</feature>
<dbReference type="Gene3D" id="3.40.50.2300">
    <property type="match status" value="1"/>
</dbReference>
<name>A0A1T5AY83_9SPHI</name>
<dbReference type="SMART" id="SM00448">
    <property type="entry name" value="REC"/>
    <property type="match status" value="1"/>
</dbReference>
<accession>A0A1T5AY83</accession>
<dbReference type="PANTHER" id="PTHR44591:SF14">
    <property type="entry name" value="PROTEIN PILG"/>
    <property type="match status" value="1"/>
</dbReference>
<dbReference type="AlphaFoldDB" id="A0A1T5AY83"/>
<dbReference type="STRING" id="572036.SAMN05661099_1124"/>
<dbReference type="PROSITE" id="PS50110">
    <property type="entry name" value="RESPONSE_REGULATORY"/>
    <property type="match status" value="1"/>
</dbReference>
<dbReference type="InterPro" id="IPR011006">
    <property type="entry name" value="CheY-like_superfamily"/>
</dbReference>
<keyword evidence="6" id="KW-1185">Reference proteome</keyword>
<sequence length="120" mass="13439">MGKRILIIDDDEDILTILNFIFQEDGFDTIVFNGGITVEQIKNLNPDLIILDIRIAGYEKSGPEICVEIKKQQDLTNIPVLLLSAELNIASLADKCGADGYIPKPFNIDKLVSRVKEFIF</sequence>
<feature type="domain" description="Response regulatory" evidence="4">
    <location>
        <begin position="4"/>
        <end position="119"/>
    </location>
</feature>
<gene>
    <name evidence="5" type="ORF">SAMN05661099_1124</name>
</gene>
<keyword evidence="2" id="KW-0902">Two-component regulatory system</keyword>
<dbReference type="Proteomes" id="UP000189981">
    <property type="component" value="Unassembled WGS sequence"/>
</dbReference>
<organism evidence="5 6">
    <name type="scientific">Daejeonella lutea</name>
    <dbReference type="NCBI Taxonomy" id="572036"/>
    <lineage>
        <taxon>Bacteria</taxon>
        <taxon>Pseudomonadati</taxon>
        <taxon>Bacteroidota</taxon>
        <taxon>Sphingobacteriia</taxon>
        <taxon>Sphingobacteriales</taxon>
        <taxon>Sphingobacteriaceae</taxon>
        <taxon>Daejeonella</taxon>
    </lineage>
</organism>